<dbReference type="Proteomes" id="UP001221757">
    <property type="component" value="Unassembled WGS sequence"/>
</dbReference>
<feature type="region of interest" description="Disordered" evidence="1">
    <location>
        <begin position="1"/>
        <end position="38"/>
    </location>
</feature>
<protein>
    <submittedName>
        <fullName evidence="2">Uncharacterized protein</fullName>
    </submittedName>
</protein>
<evidence type="ECO:0000313" key="2">
    <source>
        <dbReference type="EMBL" id="KAJ7678531.1"/>
    </source>
</evidence>
<keyword evidence="3" id="KW-1185">Reference proteome</keyword>
<comment type="caution">
    <text evidence="2">The sequence shown here is derived from an EMBL/GenBank/DDBJ whole genome shotgun (WGS) entry which is preliminary data.</text>
</comment>
<dbReference type="AlphaFoldDB" id="A0AAD7D4X1"/>
<sequence>MSLPLAQITPNVPGAHVGSIPTPNQPSNPPPPTSRPRRLPAHHQVLHILCSILCVLPHPLPAPVIAGAPMILQYMARLDQAVGRIEREFANPRSPLCPPAQPTLPARAALPALLNVTSIRNLNAQPEALQYLNGHGVAVPGGLSARKFRTELNLAFVQSRFV</sequence>
<evidence type="ECO:0000313" key="3">
    <source>
        <dbReference type="Proteomes" id="UP001221757"/>
    </source>
</evidence>
<organism evidence="2 3">
    <name type="scientific">Mycena rosella</name>
    <name type="common">Pink bonnet</name>
    <name type="synonym">Agaricus rosellus</name>
    <dbReference type="NCBI Taxonomy" id="1033263"/>
    <lineage>
        <taxon>Eukaryota</taxon>
        <taxon>Fungi</taxon>
        <taxon>Dikarya</taxon>
        <taxon>Basidiomycota</taxon>
        <taxon>Agaricomycotina</taxon>
        <taxon>Agaricomycetes</taxon>
        <taxon>Agaricomycetidae</taxon>
        <taxon>Agaricales</taxon>
        <taxon>Marasmiineae</taxon>
        <taxon>Mycenaceae</taxon>
        <taxon>Mycena</taxon>
    </lineage>
</organism>
<name>A0AAD7D4X1_MYCRO</name>
<gene>
    <name evidence="2" type="ORF">B0H17DRAFT_1206770</name>
</gene>
<reference evidence="2" key="1">
    <citation type="submission" date="2023-03" db="EMBL/GenBank/DDBJ databases">
        <title>Massive genome expansion in bonnet fungi (Mycena s.s.) driven by repeated elements and novel gene families across ecological guilds.</title>
        <authorList>
            <consortium name="Lawrence Berkeley National Laboratory"/>
            <person name="Harder C.B."/>
            <person name="Miyauchi S."/>
            <person name="Viragh M."/>
            <person name="Kuo A."/>
            <person name="Thoen E."/>
            <person name="Andreopoulos B."/>
            <person name="Lu D."/>
            <person name="Skrede I."/>
            <person name="Drula E."/>
            <person name="Henrissat B."/>
            <person name="Morin E."/>
            <person name="Kohler A."/>
            <person name="Barry K."/>
            <person name="LaButti K."/>
            <person name="Morin E."/>
            <person name="Salamov A."/>
            <person name="Lipzen A."/>
            <person name="Mereny Z."/>
            <person name="Hegedus B."/>
            <person name="Baldrian P."/>
            <person name="Stursova M."/>
            <person name="Weitz H."/>
            <person name="Taylor A."/>
            <person name="Grigoriev I.V."/>
            <person name="Nagy L.G."/>
            <person name="Martin F."/>
            <person name="Kauserud H."/>
        </authorList>
    </citation>
    <scope>NUCLEOTIDE SEQUENCE</scope>
    <source>
        <strain evidence="2">CBHHK067</strain>
    </source>
</reference>
<accession>A0AAD7D4X1</accession>
<dbReference type="EMBL" id="JARKIE010000134">
    <property type="protein sequence ID" value="KAJ7678531.1"/>
    <property type="molecule type" value="Genomic_DNA"/>
</dbReference>
<proteinExistence type="predicted"/>
<evidence type="ECO:0000256" key="1">
    <source>
        <dbReference type="SAM" id="MobiDB-lite"/>
    </source>
</evidence>
<feature type="compositionally biased region" description="Pro residues" evidence="1">
    <location>
        <begin position="23"/>
        <end position="34"/>
    </location>
</feature>